<gene>
    <name evidence="1" type="ORF">DFJ43DRAFT_1007143</name>
</gene>
<sequence length="332" mass="37264">MVCAPPCLFSIPLILISLKNHARQCYRSLTGQPKINDFAGYSPVDEDTVTAFEDGEGLGPQEGDFRLHLGDGWHQSAWNHAIIAAMAETMLCQAREQSIDPILTSEAVKAMIWDYVKQAQNLWSTMKPRVHESGECIETQLETLSRSNQYQSRRMIAVRSNTCKSLKYKERRKGLLDLLSDPSQSTIATKRWQTMSAINDALHHEGQSSEDTDCDCEHPLHQAPPLKVTQPHCRCCVIGDLMADLDVAIDRACVENARASGKRYIPRPSRVRIRTGEKSECTVKRGLPRALYHRRYLQGLNPAVVSQLKPSDVEIPGFAQYTVGVELDSMEE</sequence>
<accession>A0AA38JAG2</accession>
<reference evidence="1" key="2">
    <citation type="journal article" date="2023" name="Proc. Natl. Acad. Sci. U.S.A.">
        <title>A global phylogenomic analysis of the shiitake genus Lentinula.</title>
        <authorList>
            <person name="Sierra-Patev S."/>
            <person name="Min B."/>
            <person name="Naranjo-Ortiz M."/>
            <person name="Looney B."/>
            <person name="Konkel Z."/>
            <person name="Slot J.C."/>
            <person name="Sakamoto Y."/>
            <person name="Steenwyk J.L."/>
            <person name="Rokas A."/>
            <person name="Carro J."/>
            <person name="Camarero S."/>
            <person name="Ferreira P."/>
            <person name="Molpeceres G."/>
            <person name="Ruiz-Duenas F.J."/>
            <person name="Serrano A."/>
            <person name="Henrissat B."/>
            <person name="Drula E."/>
            <person name="Hughes K.W."/>
            <person name="Mata J.L."/>
            <person name="Ishikawa N.K."/>
            <person name="Vargas-Isla R."/>
            <person name="Ushijima S."/>
            <person name="Smith C.A."/>
            <person name="Donoghue J."/>
            <person name="Ahrendt S."/>
            <person name="Andreopoulos W."/>
            <person name="He G."/>
            <person name="LaButti K."/>
            <person name="Lipzen A."/>
            <person name="Ng V."/>
            <person name="Riley R."/>
            <person name="Sandor L."/>
            <person name="Barry K."/>
            <person name="Martinez A.T."/>
            <person name="Xiao Y."/>
            <person name="Gibbons J.G."/>
            <person name="Terashima K."/>
            <person name="Grigoriev I.V."/>
            <person name="Hibbett D."/>
        </authorList>
    </citation>
    <scope>NUCLEOTIDE SEQUENCE</scope>
    <source>
        <strain evidence="1">ET3784</strain>
    </source>
</reference>
<keyword evidence="2" id="KW-1185">Reference proteome</keyword>
<dbReference type="Proteomes" id="UP001176059">
    <property type="component" value="Unassembled WGS sequence"/>
</dbReference>
<protein>
    <submittedName>
        <fullName evidence="1">Uncharacterized protein</fullName>
    </submittedName>
</protein>
<dbReference type="EMBL" id="JANVFO010000083">
    <property type="protein sequence ID" value="KAJ3715635.1"/>
    <property type="molecule type" value="Genomic_DNA"/>
</dbReference>
<comment type="caution">
    <text evidence="1">The sequence shown here is derived from an EMBL/GenBank/DDBJ whole genome shotgun (WGS) entry which is preliminary data.</text>
</comment>
<proteinExistence type="predicted"/>
<reference evidence="1" key="1">
    <citation type="submission" date="2022-08" db="EMBL/GenBank/DDBJ databases">
        <authorList>
            <consortium name="DOE Joint Genome Institute"/>
            <person name="Min B."/>
            <person name="Sierra-Patev S."/>
            <person name="Naranjo-Ortiz M."/>
            <person name="Looney B."/>
            <person name="Konkel Z."/>
            <person name="Slot J.C."/>
            <person name="Sakamoto Y."/>
            <person name="Steenwyk J.L."/>
            <person name="Rokas A."/>
            <person name="Carro J."/>
            <person name="Camarero S."/>
            <person name="Ferreira P."/>
            <person name="Molpeceres G."/>
            <person name="Ruiz-duenas F.J."/>
            <person name="Serrano A."/>
            <person name="Henrissat B."/>
            <person name="Drula E."/>
            <person name="Hughes K.W."/>
            <person name="Mata J.L."/>
            <person name="Ishikawa N.K."/>
            <person name="Vargas-Isla R."/>
            <person name="Ushijima S."/>
            <person name="Smith C.A."/>
            <person name="Ahrendt S."/>
            <person name="Andreopoulos W."/>
            <person name="He G."/>
            <person name="LaButti K."/>
            <person name="Lipzen A."/>
            <person name="Ng V."/>
            <person name="Riley R."/>
            <person name="Sandor L."/>
            <person name="Barry K."/>
            <person name="Martinez A.T."/>
            <person name="Xiao Y."/>
            <person name="Gibbons J.G."/>
            <person name="Terashima K."/>
            <person name="Hibbett D.S."/>
            <person name="Grigoriev I.V."/>
        </authorList>
    </citation>
    <scope>NUCLEOTIDE SEQUENCE</scope>
    <source>
        <strain evidence="1">ET3784</strain>
    </source>
</reference>
<dbReference type="AlphaFoldDB" id="A0AA38JAG2"/>
<evidence type="ECO:0000313" key="1">
    <source>
        <dbReference type="EMBL" id="KAJ3715635.1"/>
    </source>
</evidence>
<name>A0AA38JAG2_9AGAR</name>
<organism evidence="1 2">
    <name type="scientific">Lentinula guzmanii</name>
    <dbReference type="NCBI Taxonomy" id="2804957"/>
    <lineage>
        <taxon>Eukaryota</taxon>
        <taxon>Fungi</taxon>
        <taxon>Dikarya</taxon>
        <taxon>Basidiomycota</taxon>
        <taxon>Agaricomycotina</taxon>
        <taxon>Agaricomycetes</taxon>
        <taxon>Agaricomycetidae</taxon>
        <taxon>Agaricales</taxon>
        <taxon>Marasmiineae</taxon>
        <taxon>Omphalotaceae</taxon>
        <taxon>Lentinula</taxon>
    </lineage>
</organism>
<evidence type="ECO:0000313" key="2">
    <source>
        <dbReference type="Proteomes" id="UP001176059"/>
    </source>
</evidence>